<dbReference type="GO" id="GO:0046872">
    <property type="term" value="F:metal ion binding"/>
    <property type="evidence" value="ECO:0007669"/>
    <property type="project" value="UniProtKB-KW"/>
</dbReference>
<dbReference type="Proteomes" id="UP001215280">
    <property type="component" value="Unassembled WGS sequence"/>
</dbReference>
<dbReference type="EMBL" id="JARJLG010000053">
    <property type="protein sequence ID" value="KAJ7758935.1"/>
    <property type="molecule type" value="Genomic_DNA"/>
</dbReference>
<feature type="non-terminal residue" evidence="4">
    <location>
        <position position="1"/>
    </location>
</feature>
<keyword evidence="5" id="KW-1185">Reference proteome</keyword>
<dbReference type="InterPro" id="IPR044861">
    <property type="entry name" value="IPNS-like_FE2OG_OXY"/>
</dbReference>
<dbReference type="InterPro" id="IPR050295">
    <property type="entry name" value="Plant_2OG-oxidoreductases"/>
</dbReference>
<sequence length="82" mass="9284">SQMFTILSIQPHSTGLQVLTSENKWIEIPPLAGHLIVNLGSQIAHLTNDVFRTAPHRVLTQRDSERNLMAVFFYANMNLPLE</sequence>
<gene>
    <name evidence="4" type="ORF">DFH07DRAFT_725407</name>
</gene>
<evidence type="ECO:0000259" key="3">
    <source>
        <dbReference type="Pfam" id="PF03171"/>
    </source>
</evidence>
<dbReference type="SUPFAM" id="SSF51197">
    <property type="entry name" value="Clavaminate synthase-like"/>
    <property type="match status" value="1"/>
</dbReference>
<feature type="domain" description="Isopenicillin N synthase-like Fe(2+) 2OG dioxygenase" evidence="3">
    <location>
        <begin position="2"/>
        <end position="73"/>
    </location>
</feature>
<evidence type="ECO:0000256" key="2">
    <source>
        <dbReference type="ARBA" id="ARBA00023004"/>
    </source>
</evidence>
<keyword evidence="2" id="KW-0408">Iron</keyword>
<dbReference type="Pfam" id="PF03171">
    <property type="entry name" value="2OG-FeII_Oxy"/>
    <property type="match status" value="1"/>
</dbReference>
<dbReference type="AlphaFoldDB" id="A0AAD7J7N3"/>
<feature type="non-terminal residue" evidence="4">
    <location>
        <position position="82"/>
    </location>
</feature>
<protein>
    <recommendedName>
        <fullName evidence="3">Isopenicillin N synthase-like Fe(2+) 2OG dioxygenase domain-containing protein</fullName>
    </recommendedName>
</protein>
<organism evidence="4 5">
    <name type="scientific">Mycena maculata</name>
    <dbReference type="NCBI Taxonomy" id="230809"/>
    <lineage>
        <taxon>Eukaryota</taxon>
        <taxon>Fungi</taxon>
        <taxon>Dikarya</taxon>
        <taxon>Basidiomycota</taxon>
        <taxon>Agaricomycotina</taxon>
        <taxon>Agaricomycetes</taxon>
        <taxon>Agaricomycetidae</taxon>
        <taxon>Agaricales</taxon>
        <taxon>Marasmiineae</taxon>
        <taxon>Mycenaceae</taxon>
        <taxon>Mycena</taxon>
    </lineage>
</organism>
<evidence type="ECO:0000313" key="4">
    <source>
        <dbReference type="EMBL" id="KAJ7758935.1"/>
    </source>
</evidence>
<keyword evidence="1" id="KW-0479">Metal-binding</keyword>
<reference evidence="4" key="1">
    <citation type="submission" date="2023-03" db="EMBL/GenBank/DDBJ databases">
        <title>Massive genome expansion in bonnet fungi (Mycena s.s.) driven by repeated elements and novel gene families across ecological guilds.</title>
        <authorList>
            <consortium name="Lawrence Berkeley National Laboratory"/>
            <person name="Harder C.B."/>
            <person name="Miyauchi S."/>
            <person name="Viragh M."/>
            <person name="Kuo A."/>
            <person name="Thoen E."/>
            <person name="Andreopoulos B."/>
            <person name="Lu D."/>
            <person name="Skrede I."/>
            <person name="Drula E."/>
            <person name="Henrissat B."/>
            <person name="Morin E."/>
            <person name="Kohler A."/>
            <person name="Barry K."/>
            <person name="LaButti K."/>
            <person name="Morin E."/>
            <person name="Salamov A."/>
            <person name="Lipzen A."/>
            <person name="Mereny Z."/>
            <person name="Hegedus B."/>
            <person name="Baldrian P."/>
            <person name="Stursova M."/>
            <person name="Weitz H."/>
            <person name="Taylor A."/>
            <person name="Grigoriev I.V."/>
            <person name="Nagy L.G."/>
            <person name="Martin F."/>
            <person name="Kauserud H."/>
        </authorList>
    </citation>
    <scope>NUCLEOTIDE SEQUENCE</scope>
    <source>
        <strain evidence="4">CBHHK188m</strain>
    </source>
</reference>
<comment type="caution">
    <text evidence="4">The sequence shown here is derived from an EMBL/GenBank/DDBJ whole genome shotgun (WGS) entry which is preliminary data.</text>
</comment>
<evidence type="ECO:0000256" key="1">
    <source>
        <dbReference type="ARBA" id="ARBA00022723"/>
    </source>
</evidence>
<name>A0AAD7J7N3_9AGAR</name>
<proteinExistence type="predicted"/>
<dbReference type="Gene3D" id="2.60.120.330">
    <property type="entry name" value="B-lactam Antibiotic, Isopenicillin N Synthase, Chain"/>
    <property type="match status" value="1"/>
</dbReference>
<accession>A0AAD7J7N3</accession>
<dbReference type="PANTHER" id="PTHR47991">
    <property type="entry name" value="OXOGLUTARATE/IRON-DEPENDENT DIOXYGENASE"/>
    <property type="match status" value="1"/>
</dbReference>
<dbReference type="InterPro" id="IPR027443">
    <property type="entry name" value="IPNS-like_sf"/>
</dbReference>
<evidence type="ECO:0000313" key="5">
    <source>
        <dbReference type="Proteomes" id="UP001215280"/>
    </source>
</evidence>